<keyword evidence="2" id="KW-1133">Transmembrane helix</keyword>
<proteinExistence type="predicted"/>
<feature type="region of interest" description="Disordered" evidence="1">
    <location>
        <begin position="12"/>
        <end position="35"/>
    </location>
</feature>
<comment type="caution">
    <text evidence="3">The sequence shown here is derived from an EMBL/GenBank/DDBJ whole genome shotgun (WGS) entry which is preliminary data.</text>
</comment>
<protein>
    <submittedName>
        <fullName evidence="3">Uncharacterized protein</fullName>
    </submittedName>
</protein>
<evidence type="ECO:0000313" key="4">
    <source>
        <dbReference type="Proteomes" id="UP000198382"/>
    </source>
</evidence>
<keyword evidence="2" id="KW-0472">Membrane</keyword>
<gene>
    <name evidence="3" type="ORF">B0A65_00745</name>
</gene>
<feature type="compositionally biased region" description="Polar residues" evidence="1">
    <location>
        <begin position="21"/>
        <end position="31"/>
    </location>
</feature>
<evidence type="ECO:0000256" key="2">
    <source>
        <dbReference type="SAM" id="Phobius"/>
    </source>
</evidence>
<evidence type="ECO:0000256" key="1">
    <source>
        <dbReference type="SAM" id="MobiDB-lite"/>
    </source>
</evidence>
<name>A0ABX4BX73_FLAFR</name>
<organism evidence="3 4">
    <name type="scientific">Flavobacterium frigidimaris</name>
    <dbReference type="NCBI Taxonomy" id="262320"/>
    <lineage>
        <taxon>Bacteria</taxon>
        <taxon>Pseudomonadati</taxon>
        <taxon>Bacteroidota</taxon>
        <taxon>Flavobacteriia</taxon>
        <taxon>Flavobacteriales</taxon>
        <taxon>Flavobacteriaceae</taxon>
        <taxon>Flavobacterium</taxon>
    </lineage>
</organism>
<evidence type="ECO:0000313" key="3">
    <source>
        <dbReference type="EMBL" id="OXA82561.1"/>
    </source>
</evidence>
<dbReference type="EMBL" id="MUGV01000001">
    <property type="protein sequence ID" value="OXA82561.1"/>
    <property type="molecule type" value="Genomic_DNA"/>
</dbReference>
<reference evidence="3 4" key="1">
    <citation type="submission" date="2016-11" db="EMBL/GenBank/DDBJ databases">
        <title>Whole genomes of Flavobacteriaceae.</title>
        <authorList>
            <person name="Stine C."/>
            <person name="Li C."/>
            <person name="Tadesse D."/>
        </authorList>
    </citation>
    <scope>NUCLEOTIDE SEQUENCE [LARGE SCALE GENOMIC DNA]</scope>
    <source>
        <strain evidence="3 4">DSM 15937</strain>
    </source>
</reference>
<feature type="transmembrane region" description="Helical" evidence="2">
    <location>
        <begin position="43"/>
        <end position="60"/>
    </location>
</feature>
<sequence length="71" mass="7660">MLINVYDVYSSNPPANMPLPKSSNGVQTNADSPDLPPGAPIDQGLFILTGFAVLFGIYAIRKYDFIKKASV</sequence>
<accession>A0ABX4BX73</accession>
<keyword evidence="4" id="KW-1185">Reference proteome</keyword>
<keyword evidence="2" id="KW-0812">Transmembrane</keyword>
<dbReference type="Proteomes" id="UP000198382">
    <property type="component" value="Unassembled WGS sequence"/>
</dbReference>